<feature type="domain" description="Rhodopsin" evidence="8">
    <location>
        <begin position="33"/>
        <end position="272"/>
    </location>
</feature>
<feature type="transmembrane region" description="Helical" evidence="7">
    <location>
        <begin position="247"/>
        <end position="270"/>
    </location>
</feature>
<keyword evidence="10" id="KW-1185">Reference proteome</keyword>
<feature type="transmembrane region" description="Helical" evidence="7">
    <location>
        <begin position="18"/>
        <end position="37"/>
    </location>
</feature>
<proteinExistence type="inferred from homology"/>
<accession>A0A8E2EXG9</accession>
<comment type="subcellular location">
    <subcellularLocation>
        <location evidence="1">Membrane</location>
        <topology evidence="1">Multi-pass membrane protein</topology>
    </subcellularLocation>
</comment>
<evidence type="ECO:0000256" key="6">
    <source>
        <dbReference type="SAM" id="MobiDB-lite"/>
    </source>
</evidence>
<evidence type="ECO:0000256" key="2">
    <source>
        <dbReference type="ARBA" id="ARBA00022692"/>
    </source>
</evidence>
<evidence type="ECO:0000256" key="1">
    <source>
        <dbReference type="ARBA" id="ARBA00004141"/>
    </source>
</evidence>
<feature type="transmembrane region" description="Helical" evidence="7">
    <location>
        <begin position="124"/>
        <end position="146"/>
    </location>
</feature>
<dbReference type="PANTHER" id="PTHR33048">
    <property type="entry name" value="PTH11-LIKE INTEGRAL MEMBRANE PROTEIN (AFU_ORTHOLOGUE AFUA_5G11245)"/>
    <property type="match status" value="1"/>
</dbReference>
<keyword evidence="4 7" id="KW-0472">Membrane</keyword>
<evidence type="ECO:0000256" key="5">
    <source>
        <dbReference type="ARBA" id="ARBA00038359"/>
    </source>
</evidence>
<comment type="similarity">
    <text evidence="5">Belongs to the SAT4 family.</text>
</comment>
<evidence type="ECO:0000256" key="7">
    <source>
        <dbReference type="SAM" id="Phobius"/>
    </source>
</evidence>
<keyword evidence="2 7" id="KW-0812">Transmembrane</keyword>
<feature type="transmembrane region" description="Helical" evidence="7">
    <location>
        <begin position="209"/>
        <end position="227"/>
    </location>
</feature>
<dbReference type="EMBL" id="KV750089">
    <property type="protein sequence ID" value="OCL06326.1"/>
    <property type="molecule type" value="Genomic_DNA"/>
</dbReference>
<reference evidence="9 10" key="1">
    <citation type="journal article" date="2016" name="Nat. Commun.">
        <title>Ectomycorrhizal ecology is imprinted in the genome of the dominant symbiotic fungus Cenococcum geophilum.</title>
        <authorList>
            <consortium name="DOE Joint Genome Institute"/>
            <person name="Peter M."/>
            <person name="Kohler A."/>
            <person name="Ohm R.A."/>
            <person name="Kuo A."/>
            <person name="Krutzmann J."/>
            <person name="Morin E."/>
            <person name="Arend M."/>
            <person name="Barry K.W."/>
            <person name="Binder M."/>
            <person name="Choi C."/>
            <person name="Clum A."/>
            <person name="Copeland A."/>
            <person name="Grisel N."/>
            <person name="Haridas S."/>
            <person name="Kipfer T."/>
            <person name="LaButti K."/>
            <person name="Lindquist E."/>
            <person name="Lipzen A."/>
            <person name="Maire R."/>
            <person name="Meier B."/>
            <person name="Mihaltcheva S."/>
            <person name="Molinier V."/>
            <person name="Murat C."/>
            <person name="Poggeler S."/>
            <person name="Quandt C.A."/>
            <person name="Sperisen C."/>
            <person name="Tritt A."/>
            <person name="Tisserant E."/>
            <person name="Crous P.W."/>
            <person name="Henrissat B."/>
            <person name="Nehls U."/>
            <person name="Egli S."/>
            <person name="Spatafora J.W."/>
            <person name="Grigoriev I.V."/>
            <person name="Martin F.M."/>
        </authorList>
    </citation>
    <scope>NUCLEOTIDE SEQUENCE [LARGE SCALE GENOMIC DNA]</scope>
    <source>
        <strain evidence="9 10">CBS 207.34</strain>
    </source>
</reference>
<feature type="compositionally biased region" description="Basic and acidic residues" evidence="6">
    <location>
        <begin position="308"/>
        <end position="325"/>
    </location>
</feature>
<feature type="compositionally biased region" description="Basic and acidic residues" evidence="6">
    <location>
        <begin position="387"/>
        <end position="405"/>
    </location>
</feature>
<dbReference type="GO" id="GO:0016020">
    <property type="term" value="C:membrane"/>
    <property type="evidence" value="ECO:0007669"/>
    <property type="project" value="UniProtKB-SubCell"/>
</dbReference>
<dbReference type="OrthoDB" id="4682787at2759"/>
<name>A0A8E2EXG9_9PEZI</name>
<evidence type="ECO:0000313" key="10">
    <source>
        <dbReference type="Proteomes" id="UP000250140"/>
    </source>
</evidence>
<organism evidence="9 10">
    <name type="scientific">Glonium stellatum</name>
    <dbReference type="NCBI Taxonomy" id="574774"/>
    <lineage>
        <taxon>Eukaryota</taxon>
        <taxon>Fungi</taxon>
        <taxon>Dikarya</taxon>
        <taxon>Ascomycota</taxon>
        <taxon>Pezizomycotina</taxon>
        <taxon>Dothideomycetes</taxon>
        <taxon>Pleosporomycetidae</taxon>
        <taxon>Gloniales</taxon>
        <taxon>Gloniaceae</taxon>
        <taxon>Glonium</taxon>
    </lineage>
</organism>
<feature type="transmembrane region" description="Helical" evidence="7">
    <location>
        <begin position="172"/>
        <end position="197"/>
    </location>
</feature>
<evidence type="ECO:0000256" key="3">
    <source>
        <dbReference type="ARBA" id="ARBA00022989"/>
    </source>
</evidence>
<dbReference type="PANTHER" id="PTHR33048:SF96">
    <property type="entry name" value="INTEGRAL MEMBRANE PROTEIN"/>
    <property type="match status" value="1"/>
</dbReference>
<sequence length="427" mass="47837">MATHSDTSLASRGQQEKAVAIAFLVATWVFVSLRIWVRTYMIHNFGWDDTTMILANIVFTFYCISMLYVQAHGGGTHLTEPTEIAKVINWTIAGEDTYIVTMCILKISLGIFFNRIVVKPWQRYVIFGVVAVSTLQSLASFFFIIFRCGPSPGHYLVMQLEGKCAPRWLNLLFLYMHAGITTITDWIFAMLPVSILWHTKMDVRSKLSVGFILTLSTLGSICSVIRFKYVDGLTRLDDFFWNATNCAIWSAIEPGAGIIAGCLATMRPLFRRAFDTTRTITLSASRSAKRISRPFRSNPNSAAQQSLNEKEKGGLKPANKGDSDRTQSTSMYSAEDGNTKLVTTTKRGETTDYMITQNDDADGPWLFNRDNRGVLVTRNAESDDGLEIDRRSSHTLGEEEAKEVRFSFVPPATPEPASEPPRGREEE</sequence>
<dbReference type="AlphaFoldDB" id="A0A8E2EXG9"/>
<dbReference type="Proteomes" id="UP000250140">
    <property type="component" value="Unassembled WGS sequence"/>
</dbReference>
<gene>
    <name evidence="9" type="ORF">AOQ84DRAFT_223942</name>
</gene>
<dbReference type="InterPro" id="IPR052337">
    <property type="entry name" value="SAT4-like"/>
</dbReference>
<feature type="transmembrane region" description="Helical" evidence="7">
    <location>
        <begin position="49"/>
        <end position="69"/>
    </location>
</feature>
<protein>
    <recommendedName>
        <fullName evidence="8">Rhodopsin domain-containing protein</fullName>
    </recommendedName>
</protein>
<feature type="transmembrane region" description="Helical" evidence="7">
    <location>
        <begin position="98"/>
        <end position="117"/>
    </location>
</feature>
<keyword evidence="3 7" id="KW-1133">Transmembrane helix</keyword>
<evidence type="ECO:0000259" key="8">
    <source>
        <dbReference type="Pfam" id="PF20684"/>
    </source>
</evidence>
<dbReference type="Pfam" id="PF20684">
    <property type="entry name" value="Fung_rhodopsin"/>
    <property type="match status" value="1"/>
</dbReference>
<feature type="region of interest" description="Disordered" evidence="6">
    <location>
        <begin position="290"/>
        <end position="341"/>
    </location>
</feature>
<evidence type="ECO:0000256" key="4">
    <source>
        <dbReference type="ARBA" id="ARBA00023136"/>
    </source>
</evidence>
<feature type="compositionally biased region" description="Polar residues" evidence="6">
    <location>
        <begin position="295"/>
        <end position="307"/>
    </location>
</feature>
<dbReference type="InterPro" id="IPR049326">
    <property type="entry name" value="Rhodopsin_dom_fungi"/>
</dbReference>
<evidence type="ECO:0000313" key="9">
    <source>
        <dbReference type="EMBL" id="OCL06326.1"/>
    </source>
</evidence>
<feature type="region of interest" description="Disordered" evidence="6">
    <location>
        <begin position="380"/>
        <end position="427"/>
    </location>
</feature>